<name>A0A0M0GCC1_SPOGL</name>
<dbReference type="EMBL" id="LGUF01000007">
    <property type="protein sequence ID" value="KON87474.1"/>
    <property type="molecule type" value="Genomic_DNA"/>
</dbReference>
<protein>
    <submittedName>
        <fullName evidence="1">Uncharacterized protein</fullName>
    </submittedName>
</protein>
<dbReference type="PATRIC" id="fig|1459.3.peg.2583"/>
<reference evidence="2" key="1">
    <citation type="submission" date="2015-07" db="EMBL/GenBank/DDBJ databases">
        <title>Fjat-10036 dsm4.</title>
        <authorList>
            <person name="Liu B."/>
            <person name="Wang J."/>
            <person name="Zhu Y."/>
            <person name="Liu G."/>
            <person name="Chen Q."/>
            <person name="Chen Z."/>
            <person name="Lan J."/>
            <person name="Che J."/>
            <person name="Ge C."/>
            <person name="Shi H."/>
            <person name="Pan Z."/>
            <person name="Liu X."/>
        </authorList>
    </citation>
    <scope>NUCLEOTIDE SEQUENCE [LARGE SCALE GENOMIC DNA]</scope>
    <source>
        <strain evidence="2">DSM 4</strain>
    </source>
</reference>
<evidence type="ECO:0000313" key="1">
    <source>
        <dbReference type="EMBL" id="KON87474.1"/>
    </source>
</evidence>
<gene>
    <name evidence="1" type="ORF">AF332_11975</name>
</gene>
<keyword evidence="2" id="KW-1185">Reference proteome</keyword>
<dbReference type="Proteomes" id="UP000037109">
    <property type="component" value="Unassembled WGS sequence"/>
</dbReference>
<dbReference type="STRING" id="1459.AF332_11975"/>
<comment type="caution">
    <text evidence="1">The sequence shown here is derived from an EMBL/GenBank/DDBJ whole genome shotgun (WGS) entry which is preliminary data.</text>
</comment>
<organism evidence="1 2">
    <name type="scientific">Sporosarcina globispora</name>
    <name type="common">Bacillus globisporus</name>
    <dbReference type="NCBI Taxonomy" id="1459"/>
    <lineage>
        <taxon>Bacteria</taxon>
        <taxon>Bacillati</taxon>
        <taxon>Bacillota</taxon>
        <taxon>Bacilli</taxon>
        <taxon>Bacillales</taxon>
        <taxon>Caryophanaceae</taxon>
        <taxon>Sporosarcina</taxon>
    </lineage>
</organism>
<dbReference type="RefSeq" id="WP_053434831.1">
    <property type="nucleotide sequence ID" value="NZ_LGUF01000007.1"/>
</dbReference>
<proteinExistence type="predicted"/>
<dbReference type="OrthoDB" id="9956079at2"/>
<sequence>MKKNKNFNPFGTKKEFKNVGVEGKFDPVKTFYGTISTENGSFLTTYQTHTRSEAVSIFEQEAKVMGGKLDRFVGAFKK</sequence>
<dbReference type="AlphaFoldDB" id="A0A0M0GCC1"/>
<accession>A0A0M0GCC1</accession>
<evidence type="ECO:0000313" key="2">
    <source>
        <dbReference type="Proteomes" id="UP000037109"/>
    </source>
</evidence>